<accession>A0ABN7UDG5</accession>
<protein>
    <submittedName>
        <fullName evidence="1">20571_t:CDS:1</fullName>
    </submittedName>
</protein>
<dbReference type="EMBL" id="CAJVQB010002291">
    <property type="protein sequence ID" value="CAG8569349.1"/>
    <property type="molecule type" value="Genomic_DNA"/>
</dbReference>
<proteinExistence type="predicted"/>
<gene>
    <name evidence="1" type="ORF">GMARGA_LOCUS5406</name>
</gene>
<name>A0ABN7UDG5_GIGMA</name>
<evidence type="ECO:0000313" key="2">
    <source>
        <dbReference type="Proteomes" id="UP000789901"/>
    </source>
</evidence>
<sequence>MRTRLLQVNVLGTNSTMPEFLQIIEAGILSSKDLESTKIIVESTYMPKLYVLKK</sequence>
<comment type="caution">
    <text evidence="1">The sequence shown here is derived from an EMBL/GenBank/DDBJ whole genome shotgun (WGS) entry which is preliminary data.</text>
</comment>
<keyword evidence="2" id="KW-1185">Reference proteome</keyword>
<dbReference type="Proteomes" id="UP000789901">
    <property type="component" value="Unassembled WGS sequence"/>
</dbReference>
<evidence type="ECO:0000313" key="1">
    <source>
        <dbReference type="EMBL" id="CAG8569349.1"/>
    </source>
</evidence>
<organism evidence="1 2">
    <name type="scientific">Gigaspora margarita</name>
    <dbReference type="NCBI Taxonomy" id="4874"/>
    <lineage>
        <taxon>Eukaryota</taxon>
        <taxon>Fungi</taxon>
        <taxon>Fungi incertae sedis</taxon>
        <taxon>Mucoromycota</taxon>
        <taxon>Glomeromycotina</taxon>
        <taxon>Glomeromycetes</taxon>
        <taxon>Diversisporales</taxon>
        <taxon>Gigasporaceae</taxon>
        <taxon>Gigaspora</taxon>
    </lineage>
</organism>
<reference evidence="1 2" key="1">
    <citation type="submission" date="2021-06" db="EMBL/GenBank/DDBJ databases">
        <authorList>
            <person name="Kallberg Y."/>
            <person name="Tangrot J."/>
            <person name="Rosling A."/>
        </authorList>
    </citation>
    <scope>NUCLEOTIDE SEQUENCE [LARGE SCALE GENOMIC DNA]</scope>
    <source>
        <strain evidence="1 2">120-4 pot B 10/14</strain>
    </source>
</reference>